<dbReference type="InterPro" id="IPR015424">
    <property type="entry name" value="PyrdxlP-dep_Trfase"/>
</dbReference>
<proteinExistence type="predicted"/>
<dbReference type="eggNOG" id="COG4100">
    <property type="taxonomic scope" value="Bacteria"/>
</dbReference>
<name>A0A239TBU6_9FIRM</name>
<sequence length="417" mass="45327">MAFSKKIIELKQQALAKCKDYFARPDEIAEINTLKILDAMRKVKVSEAHFNTTSGYAYDDIGRGKLEELYAEVFKAEAALVRTQFVSGTHALATVLFGILRPGDELIYITGAPYDTMQTVIGYATDSPGSLKEFGILYDEVPLNAEGRVDFEVAKTKITAKTKMVVIQRSCGYMMRPTLSIDEIGEICKFVKSINPNCICYVDNCYGEFTDTREPIEVGADIMAGSLIKNPGGGLAPTGGYIVGKKELVELASYRMTAPGMGAELGASLSNNRLLFQGLFLAPHVVAQAVKSAIFAAALFDMMGFKTLPAPQTPRNDIIQAIELGSKEKLVAFCQGIQKYSPVDSFAAPEPWDMPGYEDQVIMAAGTFVQGASIELSADGPIREPYNVYLQGALTMEHSLIAIMGAAQAIEDLNNKE</sequence>
<dbReference type="PANTHER" id="PTHR46658">
    <property type="entry name" value="CYS OR MET METABOLISM PYRIDOXAL-PHOSPHATE-DEPENDENT ENZYME"/>
    <property type="match status" value="1"/>
</dbReference>
<dbReference type="Gene3D" id="3.40.640.10">
    <property type="entry name" value="Type I PLP-dependent aspartate aminotransferase-like (Major domain)"/>
    <property type="match status" value="1"/>
</dbReference>
<accession>A0A239TBU6</accession>
<evidence type="ECO:0000313" key="1">
    <source>
        <dbReference type="EMBL" id="SNU95185.1"/>
    </source>
</evidence>
<organism evidence="1 2">
    <name type="scientific">Megamonas hypermegale</name>
    <dbReference type="NCBI Taxonomy" id="158847"/>
    <lineage>
        <taxon>Bacteria</taxon>
        <taxon>Bacillati</taxon>
        <taxon>Bacillota</taxon>
        <taxon>Negativicutes</taxon>
        <taxon>Selenomonadales</taxon>
        <taxon>Selenomonadaceae</taxon>
        <taxon>Megamonas</taxon>
    </lineage>
</organism>
<protein>
    <submittedName>
        <fullName evidence="1">Methionine gamma-lyase</fullName>
        <ecNumber evidence="1">4.4.1.11</ecNumber>
    </submittedName>
</protein>
<dbReference type="PANTHER" id="PTHR46658:SF1">
    <property type="entry name" value="CYS OR MET METABOLISM PYRIDOXAL-PHOSPHATE-DEPENDENT ENZYME"/>
    <property type="match status" value="1"/>
</dbReference>
<dbReference type="RefSeq" id="WP_027889174.1">
    <property type="nucleotide sequence ID" value="NZ_LT906446.1"/>
</dbReference>
<gene>
    <name evidence="1" type="primary">mdeA_1</name>
    <name evidence="1" type="ORF">SAMEA4364220_00342</name>
</gene>
<dbReference type="AlphaFoldDB" id="A0A239TBU6"/>
<dbReference type="SUPFAM" id="SSF53383">
    <property type="entry name" value="PLP-dependent transferases"/>
    <property type="match status" value="1"/>
</dbReference>
<dbReference type="GO" id="GO:0018826">
    <property type="term" value="F:methionine gamma-lyase activity"/>
    <property type="evidence" value="ECO:0007669"/>
    <property type="project" value="UniProtKB-EC"/>
</dbReference>
<dbReference type="EMBL" id="LT906446">
    <property type="protein sequence ID" value="SNU95185.1"/>
    <property type="molecule type" value="Genomic_DNA"/>
</dbReference>
<keyword evidence="1" id="KW-0456">Lyase</keyword>
<dbReference type="Proteomes" id="UP000215383">
    <property type="component" value="Chromosome 1"/>
</dbReference>
<dbReference type="InterPro" id="IPR009651">
    <property type="entry name" value="Met_g_lyase_put"/>
</dbReference>
<dbReference type="Gene3D" id="3.90.1150.60">
    <property type="entry name" value="Methioning gamme-lyase, C-terminal domain"/>
    <property type="match status" value="1"/>
</dbReference>
<dbReference type="EC" id="4.4.1.11" evidence="1"/>
<keyword evidence="2" id="KW-1185">Reference proteome</keyword>
<dbReference type="GeneID" id="78506379"/>
<dbReference type="InterPro" id="IPR015421">
    <property type="entry name" value="PyrdxlP-dep_Trfase_major"/>
</dbReference>
<evidence type="ECO:0000313" key="2">
    <source>
        <dbReference type="Proteomes" id="UP000215383"/>
    </source>
</evidence>
<dbReference type="Pfam" id="PF06838">
    <property type="entry name" value="Met_gamma_lyase"/>
    <property type="match status" value="1"/>
</dbReference>
<reference evidence="1 2" key="1">
    <citation type="submission" date="2017-06" db="EMBL/GenBank/DDBJ databases">
        <authorList>
            <consortium name="Pathogen Informatics"/>
        </authorList>
    </citation>
    <scope>NUCLEOTIDE SEQUENCE [LARGE SCALE GENOMIC DNA]</scope>
    <source>
        <strain evidence="1 2">NCTC10570</strain>
    </source>
</reference>